<dbReference type="EMBL" id="CP000393">
    <property type="protein sequence ID" value="ABG52480.1"/>
    <property type="molecule type" value="Genomic_DNA"/>
</dbReference>
<protein>
    <submittedName>
        <fullName evidence="2">Uncharacterized protein</fullName>
    </submittedName>
</protein>
<evidence type="ECO:0000313" key="2">
    <source>
        <dbReference type="EMBL" id="ABG52480.1"/>
    </source>
</evidence>
<dbReference type="AlphaFoldDB" id="Q10Z44"/>
<keyword evidence="1" id="KW-0812">Transmembrane</keyword>
<keyword evidence="1" id="KW-1133">Transmembrane helix</keyword>
<sequence length="83" mass="9569">MVKLLHLPIQELVLSIKHLVLTGTNPVFLSCFFSPNDCFGESFSQILSEPQDRFFELLYVFFGWYPLPSQMVILGIFTVLDLK</sequence>
<accession>Q10Z44</accession>
<reference evidence="2" key="1">
    <citation type="submission" date="2006-06" db="EMBL/GenBank/DDBJ databases">
        <title>Complete sequence of Trichodesmium erythraeum IMS101.</title>
        <authorList>
            <consortium name="US DOE Joint Genome Institute"/>
            <person name="Copeland A."/>
            <person name="Lucas S."/>
            <person name="Lapidus A."/>
            <person name="Barry K."/>
            <person name="Detter J.C."/>
            <person name="Glavina del Rio T."/>
            <person name="Hammon N."/>
            <person name="Israni S."/>
            <person name="Dalin E."/>
            <person name="Tice H."/>
            <person name="Pitluck S."/>
            <person name="Kiss H."/>
            <person name="Munk A.C."/>
            <person name="Brettin T."/>
            <person name="Bruce D."/>
            <person name="Han C."/>
            <person name="Tapia R."/>
            <person name="Gilna P."/>
            <person name="Schmutz J."/>
            <person name="Larimer F."/>
            <person name="Land M."/>
            <person name="Hauser L."/>
            <person name="Kyrpides N."/>
            <person name="Kim E."/>
            <person name="Richardson P."/>
        </authorList>
    </citation>
    <scope>NUCLEOTIDE SEQUENCE [LARGE SCALE GENOMIC DNA]</scope>
    <source>
        <strain evidence="2">IMS101</strain>
    </source>
</reference>
<proteinExistence type="predicted"/>
<organism evidence="2">
    <name type="scientific">Trichodesmium erythraeum (strain IMS101)</name>
    <dbReference type="NCBI Taxonomy" id="203124"/>
    <lineage>
        <taxon>Bacteria</taxon>
        <taxon>Bacillati</taxon>
        <taxon>Cyanobacteriota</taxon>
        <taxon>Cyanophyceae</taxon>
        <taxon>Oscillatoriophycideae</taxon>
        <taxon>Oscillatoriales</taxon>
        <taxon>Microcoleaceae</taxon>
        <taxon>Trichodesmium</taxon>
    </lineage>
</organism>
<keyword evidence="1" id="KW-0472">Membrane</keyword>
<gene>
    <name evidence="2" type="ordered locus">Tery_3379</name>
</gene>
<dbReference type="PROSITE" id="PS51257">
    <property type="entry name" value="PROKAR_LIPOPROTEIN"/>
    <property type="match status" value="1"/>
</dbReference>
<dbReference type="KEGG" id="ter:Tery_3379"/>
<evidence type="ECO:0000256" key="1">
    <source>
        <dbReference type="SAM" id="Phobius"/>
    </source>
</evidence>
<feature type="transmembrane region" description="Helical" evidence="1">
    <location>
        <begin position="57"/>
        <end position="80"/>
    </location>
</feature>
<name>Q10Z44_TRIEI</name>
<dbReference type="HOGENOM" id="CLU_2541598_0_0_3"/>